<accession>A0A136J5Q1</accession>
<dbReference type="Proteomes" id="UP000070501">
    <property type="component" value="Unassembled WGS sequence"/>
</dbReference>
<name>A0A136J5Q1_9PEZI</name>
<feature type="compositionally biased region" description="Low complexity" evidence="1">
    <location>
        <begin position="53"/>
        <end position="66"/>
    </location>
</feature>
<dbReference type="AlphaFoldDB" id="A0A136J5Q1"/>
<protein>
    <submittedName>
        <fullName evidence="2">Uncharacterized protein</fullName>
    </submittedName>
</protein>
<dbReference type="OrthoDB" id="10650471at2759"/>
<dbReference type="InParanoid" id="A0A136J5Q1"/>
<feature type="region of interest" description="Disordered" evidence="1">
    <location>
        <begin position="121"/>
        <end position="164"/>
    </location>
</feature>
<gene>
    <name evidence="2" type="ORF">Micbo1qcDRAFT_62114</name>
</gene>
<feature type="compositionally biased region" description="Acidic residues" evidence="1">
    <location>
        <begin position="261"/>
        <end position="270"/>
    </location>
</feature>
<keyword evidence="3" id="KW-1185">Reference proteome</keyword>
<sequence>MGLLAYRSREVPATSMLHQSPASCPRVSSSTISSYKELARMDNRDNIEGDAAAAKGSVTSASTAASHTRDPVSTPKQQHDQHLTHIKRAVLARAAPSSESHVPDTEATTNVAQRLSRVSLVPESSQGGCDHSPDTAGVRRASVPSMSSSPADLPVTNRQHEGKGYHRPRAQSCIAAGEACPRLYRSCEVTYLLPDGYVPRQYQQQRERPGSPEPSRLSNGHDRWSLFDKPVLRPGCPLLSVTSTDNDTKYPDDLYYYPDDLLSDDEYDSD</sequence>
<evidence type="ECO:0000313" key="2">
    <source>
        <dbReference type="EMBL" id="KXJ92453.1"/>
    </source>
</evidence>
<feature type="region of interest" description="Disordered" evidence="1">
    <location>
        <begin position="202"/>
        <end position="223"/>
    </location>
</feature>
<reference evidence="3" key="1">
    <citation type="submission" date="2016-02" db="EMBL/GenBank/DDBJ databases">
        <title>Draft genome sequence of Microdochium bolleyi, a fungal endophyte of beachgrass.</title>
        <authorList>
            <consortium name="DOE Joint Genome Institute"/>
            <person name="David A.S."/>
            <person name="May G."/>
            <person name="Haridas S."/>
            <person name="Lim J."/>
            <person name="Wang M."/>
            <person name="Labutti K."/>
            <person name="Lipzen A."/>
            <person name="Barry K."/>
            <person name="Grigoriev I.V."/>
        </authorList>
    </citation>
    <scope>NUCLEOTIDE SEQUENCE [LARGE SCALE GENOMIC DNA]</scope>
    <source>
        <strain evidence="3">J235TASD1</strain>
    </source>
</reference>
<evidence type="ECO:0000313" key="3">
    <source>
        <dbReference type="Proteomes" id="UP000070501"/>
    </source>
</evidence>
<feature type="region of interest" description="Disordered" evidence="1">
    <location>
        <begin position="53"/>
        <end position="82"/>
    </location>
</feature>
<dbReference type="EMBL" id="KQ964249">
    <property type="protein sequence ID" value="KXJ92453.1"/>
    <property type="molecule type" value="Genomic_DNA"/>
</dbReference>
<evidence type="ECO:0000256" key="1">
    <source>
        <dbReference type="SAM" id="MobiDB-lite"/>
    </source>
</evidence>
<proteinExistence type="predicted"/>
<feature type="region of interest" description="Disordered" evidence="1">
    <location>
        <begin position="240"/>
        <end position="270"/>
    </location>
</feature>
<organism evidence="2 3">
    <name type="scientific">Microdochium bolleyi</name>
    <dbReference type="NCBI Taxonomy" id="196109"/>
    <lineage>
        <taxon>Eukaryota</taxon>
        <taxon>Fungi</taxon>
        <taxon>Dikarya</taxon>
        <taxon>Ascomycota</taxon>
        <taxon>Pezizomycotina</taxon>
        <taxon>Sordariomycetes</taxon>
        <taxon>Xylariomycetidae</taxon>
        <taxon>Xylariales</taxon>
        <taxon>Microdochiaceae</taxon>
        <taxon>Microdochium</taxon>
    </lineage>
</organism>